<dbReference type="OrthoDB" id="690068at2759"/>
<evidence type="ECO:0000313" key="8">
    <source>
        <dbReference type="Proteomes" id="UP000007879"/>
    </source>
</evidence>
<evidence type="ECO:0000256" key="1">
    <source>
        <dbReference type="ARBA" id="ARBA00004123"/>
    </source>
</evidence>
<dbReference type="Gene3D" id="4.10.280.10">
    <property type="entry name" value="Helix-loop-helix DNA-binding domain"/>
    <property type="match status" value="1"/>
</dbReference>
<dbReference type="EnsemblMetazoa" id="Aqu2.1.29954_001">
    <property type="protein sequence ID" value="Aqu2.1.29954_001"/>
    <property type="gene ID" value="Aqu2.1.29954"/>
</dbReference>
<dbReference type="PANTHER" id="PTHR46117:SF3">
    <property type="entry name" value="FI24210P1"/>
    <property type="match status" value="1"/>
</dbReference>
<proteinExistence type="predicted"/>
<dbReference type="SMART" id="SM00353">
    <property type="entry name" value="HLH"/>
    <property type="match status" value="1"/>
</dbReference>
<dbReference type="InterPro" id="IPR051732">
    <property type="entry name" value="USF"/>
</dbReference>
<dbReference type="CDD" id="cd11396">
    <property type="entry name" value="bHLHzip_USF"/>
    <property type="match status" value="1"/>
</dbReference>
<feature type="compositionally biased region" description="Polar residues" evidence="5">
    <location>
        <begin position="590"/>
        <end position="600"/>
    </location>
</feature>
<sequence>MSRGGDGSDFSDENGGRGGEYLQRGDDPEDLHQSKRLKLGGGDSPTRILSLHTDWVQREPEDRATTAYVGGDPGDGPIPVPQSDFEIEINSTGQEGNGGSPTQESGITLTSASITIEPRILTIDSRLPSSVPVTTTTASSSSGAAIPVHKMIAHLRDEEEEEEEDEDEPSMSSTMVTNLSTAEPVVQAPLVEDIPVSMVASQTPDFSALMAGAKGMLQVPTDQQSLIHQHPDLSGGGQYMQAPGDGTGTGGPLYVMIPPTTNSAELLQVMQQGQVQRPLMPRLSTGALASPISDDGRKHKELIRKQTHNEVERRRRDRINELIKILAEVVPGCQKKDSSNGNIVGYVYSKGTVLEKTVEYVRELIMQNEQLVATAKLAEKSASALHILQNQITVLEKENTFLRAQMVQLGIDTSSTALSGARSLLSNPLAQSLLNTQVTPPPPPPTTNTSQLLVSLAQTLTSNPLLASLSQLNNNPSSTSAVSPVVANESPVTASGQSSQLVPPNSQAAILMNSLVQTLATIANSNTPAPPPPPQSSGLSASAAMSLLNSLMMAQNALSATTTHTTQAIPLSSHPSASPTPASLLVSPHAQDNNKITPPM</sequence>
<evidence type="ECO:0000256" key="2">
    <source>
        <dbReference type="ARBA" id="ARBA00023015"/>
    </source>
</evidence>
<dbReference type="PROSITE" id="PS50888">
    <property type="entry name" value="BHLH"/>
    <property type="match status" value="1"/>
</dbReference>
<keyword evidence="4" id="KW-0539">Nucleus</keyword>
<keyword evidence="2" id="KW-0805">Transcription regulation</keyword>
<dbReference type="Proteomes" id="UP000007879">
    <property type="component" value="Unassembled WGS sequence"/>
</dbReference>
<evidence type="ECO:0000256" key="4">
    <source>
        <dbReference type="ARBA" id="ARBA00023242"/>
    </source>
</evidence>
<dbReference type="Pfam" id="PF00010">
    <property type="entry name" value="HLH"/>
    <property type="match status" value="1"/>
</dbReference>
<evidence type="ECO:0000259" key="6">
    <source>
        <dbReference type="PROSITE" id="PS50888"/>
    </source>
</evidence>
<dbReference type="KEGG" id="aqu:105312975"/>
<feature type="compositionally biased region" description="Basic and acidic residues" evidence="5">
    <location>
        <begin position="23"/>
        <end position="33"/>
    </location>
</feature>
<evidence type="ECO:0000256" key="5">
    <source>
        <dbReference type="SAM" id="MobiDB-lite"/>
    </source>
</evidence>
<keyword evidence="3" id="KW-0804">Transcription</keyword>
<organism evidence="7">
    <name type="scientific">Amphimedon queenslandica</name>
    <name type="common">Sponge</name>
    <dbReference type="NCBI Taxonomy" id="400682"/>
    <lineage>
        <taxon>Eukaryota</taxon>
        <taxon>Metazoa</taxon>
        <taxon>Porifera</taxon>
        <taxon>Demospongiae</taxon>
        <taxon>Heteroscleromorpha</taxon>
        <taxon>Haplosclerida</taxon>
        <taxon>Niphatidae</taxon>
        <taxon>Amphimedon</taxon>
    </lineage>
</organism>
<dbReference type="PANTHER" id="PTHR46117">
    <property type="entry name" value="FI24210P1"/>
    <property type="match status" value="1"/>
</dbReference>
<reference evidence="7" key="2">
    <citation type="submission" date="2017-05" db="UniProtKB">
        <authorList>
            <consortium name="EnsemblMetazoa"/>
        </authorList>
    </citation>
    <scope>IDENTIFICATION</scope>
</reference>
<keyword evidence="8" id="KW-1185">Reference proteome</keyword>
<evidence type="ECO:0000313" key="7">
    <source>
        <dbReference type="EnsemblMetazoa" id="Aqu2.1.29954_001"/>
    </source>
</evidence>
<dbReference type="InParanoid" id="A0A1X7UR13"/>
<gene>
    <name evidence="7" type="primary">105312975</name>
</gene>
<protein>
    <recommendedName>
        <fullName evidence="6">BHLH domain-containing protein</fullName>
    </recommendedName>
</protein>
<dbReference type="eggNOG" id="KOG1318">
    <property type="taxonomic scope" value="Eukaryota"/>
</dbReference>
<feature type="region of interest" description="Disordered" evidence="5">
    <location>
        <begin position="1"/>
        <end position="78"/>
    </location>
</feature>
<dbReference type="EnsemblMetazoa" id="XM_011406033.2">
    <property type="protein sequence ID" value="XP_011404335.1"/>
    <property type="gene ID" value="LOC105312975"/>
</dbReference>
<comment type="subcellular location">
    <subcellularLocation>
        <location evidence="1">Nucleus</location>
    </subcellularLocation>
</comment>
<evidence type="ECO:0000256" key="3">
    <source>
        <dbReference type="ARBA" id="ARBA00023163"/>
    </source>
</evidence>
<accession>A0A1X7UR13</accession>
<feature type="compositionally biased region" description="Low complexity" evidence="5">
    <location>
        <begin position="570"/>
        <end position="588"/>
    </location>
</feature>
<reference evidence="8" key="1">
    <citation type="journal article" date="2010" name="Nature">
        <title>The Amphimedon queenslandica genome and the evolution of animal complexity.</title>
        <authorList>
            <person name="Srivastava M."/>
            <person name="Simakov O."/>
            <person name="Chapman J."/>
            <person name="Fahey B."/>
            <person name="Gauthier M.E."/>
            <person name="Mitros T."/>
            <person name="Richards G.S."/>
            <person name="Conaco C."/>
            <person name="Dacre M."/>
            <person name="Hellsten U."/>
            <person name="Larroux C."/>
            <person name="Putnam N.H."/>
            <person name="Stanke M."/>
            <person name="Adamska M."/>
            <person name="Darling A."/>
            <person name="Degnan S.M."/>
            <person name="Oakley T.H."/>
            <person name="Plachetzki D.C."/>
            <person name="Zhai Y."/>
            <person name="Adamski M."/>
            <person name="Calcino A."/>
            <person name="Cummins S.F."/>
            <person name="Goodstein D.M."/>
            <person name="Harris C."/>
            <person name="Jackson D.J."/>
            <person name="Leys S.P."/>
            <person name="Shu S."/>
            <person name="Woodcroft B.J."/>
            <person name="Vervoort M."/>
            <person name="Kosik K.S."/>
            <person name="Manning G."/>
            <person name="Degnan B.M."/>
            <person name="Rokhsar D.S."/>
        </authorList>
    </citation>
    <scope>NUCLEOTIDE SEQUENCE [LARGE SCALE GENOMIC DNA]</scope>
</reference>
<feature type="region of interest" description="Disordered" evidence="5">
    <location>
        <begin position="564"/>
        <end position="600"/>
    </location>
</feature>
<name>A0A1X7UR13_AMPQE</name>
<dbReference type="GO" id="GO:0005634">
    <property type="term" value="C:nucleus"/>
    <property type="evidence" value="ECO:0007669"/>
    <property type="project" value="UniProtKB-SubCell"/>
</dbReference>
<dbReference type="STRING" id="400682.A0A1X7UR13"/>
<dbReference type="SUPFAM" id="SSF47459">
    <property type="entry name" value="HLH, helix-loop-helix DNA-binding domain"/>
    <property type="match status" value="1"/>
</dbReference>
<dbReference type="InterPro" id="IPR036638">
    <property type="entry name" value="HLH_DNA-bd_sf"/>
</dbReference>
<dbReference type="GO" id="GO:0000978">
    <property type="term" value="F:RNA polymerase II cis-regulatory region sequence-specific DNA binding"/>
    <property type="evidence" value="ECO:0007669"/>
    <property type="project" value="TreeGrafter"/>
</dbReference>
<feature type="domain" description="BHLH" evidence="6">
    <location>
        <begin position="303"/>
        <end position="364"/>
    </location>
</feature>
<dbReference type="InterPro" id="IPR011598">
    <property type="entry name" value="bHLH_dom"/>
</dbReference>
<dbReference type="AlphaFoldDB" id="A0A1X7UR13"/>
<feature type="compositionally biased region" description="Basic and acidic residues" evidence="5">
    <location>
        <begin position="55"/>
        <end position="64"/>
    </location>
</feature>
<dbReference type="GO" id="GO:0046983">
    <property type="term" value="F:protein dimerization activity"/>
    <property type="evidence" value="ECO:0007669"/>
    <property type="project" value="InterPro"/>
</dbReference>
<dbReference type="GO" id="GO:0000981">
    <property type="term" value="F:DNA-binding transcription factor activity, RNA polymerase II-specific"/>
    <property type="evidence" value="ECO:0007669"/>
    <property type="project" value="TreeGrafter"/>
</dbReference>